<dbReference type="SUPFAM" id="SSF46785">
    <property type="entry name" value="Winged helix' DNA-binding domain"/>
    <property type="match status" value="1"/>
</dbReference>
<dbReference type="InterPro" id="IPR036390">
    <property type="entry name" value="WH_DNA-bd_sf"/>
</dbReference>
<evidence type="ECO:0000259" key="2">
    <source>
        <dbReference type="Pfam" id="PF03008"/>
    </source>
</evidence>
<dbReference type="Gene3D" id="3.40.50.300">
    <property type="entry name" value="P-loop containing nucleotide triphosphate hydrolases"/>
    <property type="match status" value="1"/>
</dbReference>
<dbReference type="Proteomes" id="UP000824202">
    <property type="component" value="Unassembled WGS sequence"/>
</dbReference>
<dbReference type="GO" id="GO:0006355">
    <property type="term" value="P:regulation of DNA-templated transcription"/>
    <property type="evidence" value="ECO:0007669"/>
    <property type="project" value="InterPro"/>
</dbReference>
<reference evidence="4" key="1">
    <citation type="journal article" date="2021" name="PeerJ">
        <title>Extensive microbial diversity within the chicken gut microbiome revealed by metagenomics and culture.</title>
        <authorList>
            <person name="Gilroy R."/>
            <person name="Ravi A."/>
            <person name="Getino M."/>
            <person name="Pursley I."/>
            <person name="Horton D.L."/>
            <person name="Alikhan N.F."/>
            <person name="Baker D."/>
            <person name="Gharbi K."/>
            <person name="Hall N."/>
            <person name="Watson M."/>
            <person name="Adriaenssens E.M."/>
            <person name="Foster-Nyarko E."/>
            <person name="Jarju S."/>
            <person name="Secka A."/>
            <person name="Antonio M."/>
            <person name="Oren A."/>
            <person name="Chaudhuri R.R."/>
            <person name="La Ragione R."/>
            <person name="Hildebrand F."/>
            <person name="Pallen M.J."/>
        </authorList>
    </citation>
    <scope>NUCLEOTIDE SEQUENCE</scope>
    <source>
        <strain evidence="4">23274</strain>
    </source>
</reference>
<accession>A0A9D1UYH8</accession>
<evidence type="ECO:0000259" key="1">
    <source>
        <dbReference type="Pfam" id="PF01637"/>
    </source>
</evidence>
<reference evidence="4" key="2">
    <citation type="submission" date="2021-04" db="EMBL/GenBank/DDBJ databases">
        <authorList>
            <person name="Gilroy R."/>
        </authorList>
    </citation>
    <scope>NUCLEOTIDE SEQUENCE</scope>
    <source>
        <strain evidence="4">23274</strain>
    </source>
</reference>
<dbReference type="InterPro" id="IPR011579">
    <property type="entry name" value="ATPase_dom"/>
</dbReference>
<dbReference type="Pfam" id="PF01637">
    <property type="entry name" value="ATPase_2"/>
    <property type="match status" value="1"/>
</dbReference>
<evidence type="ECO:0000259" key="3">
    <source>
        <dbReference type="Pfam" id="PF09339"/>
    </source>
</evidence>
<keyword evidence="4" id="KW-0067">ATP-binding</keyword>
<feature type="domain" description="ATPase" evidence="1">
    <location>
        <begin position="3"/>
        <end position="165"/>
    </location>
</feature>
<protein>
    <submittedName>
        <fullName evidence="4">ATP-binding protein</fullName>
    </submittedName>
</protein>
<gene>
    <name evidence="4" type="ORF">H9863_01680</name>
</gene>
<proteinExistence type="predicted"/>
<keyword evidence="4" id="KW-0547">Nucleotide-binding</keyword>
<feature type="domain" description="DUF234" evidence="2">
    <location>
        <begin position="307"/>
        <end position="405"/>
    </location>
</feature>
<dbReference type="PANTHER" id="PTHR34704">
    <property type="entry name" value="ATPASE"/>
    <property type="match status" value="1"/>
</dbReference>
<comment type="caution">
    <text evidence="4">The sequence shown here is derived from an EMBL/GenBank/DDBJ whole genome shotgun (WGS) entry which is preliminary data.</text>
</comment>
<organism evidence="4 5">
    <name type="scientific">Candidatus Odoribacter faecigallinarum</name>
    <dbReference type="NCBI Taxonomy" id="2838706"/>
    <lineage>
        <taxon>Bacteria</taxon>
        <taxon>Pseudomonadati</taxon>
        <taxon>Bacteroidota</taxon>
        <taxon>Bacteroidia</taxon>
        <taxon>Bacteroidales</taxon>
        <taxon>Odoribacteraceae</taxon>
        <taxon>Odoribacter</taxon>
    </lineage>
</organism>
<feature type="domain" description="HTH iclR-type" evidence="3">
    <location>
        <begin position="249"/>
        <end position="282"/>
    </location>
</feature>
<dbReference type="InterPro" id="IPR004256">
    <property type="entry name" value="DUF234"/>
</dbReference>
<dbReference type="InterPro" id="IPR027417">
    <property type="entry name" value="P-loop_NTPase"/>
</dbReference>
<name>A0A9D1UYH8_9BACT</name>
<evidence type="ECO:0000313" key="4">
    <source>
        <dbReference type="EMBL" id="HIX02811.1"/>
    </source>
</evidence>
<dbReference type="AlphaFoldDB" id="A0A9D1UYH8"/>
<dbReference type="Pfam" id="PF03008">
    <property type="entry name" value="DUF234"/>
    <property type="match status" value="1"/>
</dbReference>
<evidence type="ECO:0000313" key="5">
    <source>
        <dbReference type="Proteomes" id="UP000824202"/>
    </source>
</evidence>
<dbReference type="GO" id="GO:0003677">
    <property type="term" value="F:DNA binding"/>
    <property type="evidence" value="ECO:0007669"/>
    <property type="project" value="InterPro"/>
</dbReference>
<dbReference type="EMBL" id="DXFT01000031">
    <property type="protein sequence ID" value="HIX02811.1"/>
    <property type="molecule type" value="Genomic_DNA"/>
</dbReference>
<dbReference type="Pfam" id="PF09339">
    <property type="entry name" value="HTH_IclR"/>
    <property type="match status" value="1"/>
</dbReference>
<sequence>MKFVDRIDEAARLKDALAGEKSSLVVLYGRRRLGKSTLVKRVLSDKDVYFLADRSECQHQRVLLAKMIAQVFPDFDKLSYPDWESMLLALNYRTDKRFTLCLDEFPYLVEQAPELPSVLQKLVDEKQLKYNLVLCGSSQNMMYGLSLDSTAPLYGRADEIMRLAPIRLPYIQEALRLDAMDAIEEYAVWGGVPRYWELRENRDSLHDALWHHILSVNGALYEEPVKLFQDDVKDMVKTSTIMSYVGVGANRLSEIAARCNEPATNLSRPLQKLVELGFLEKDVPFGVDEKNAKKSLYKIADPFMAFYYRFVVPNRSFIELGRRLPIEQALHAQWTGYVGMQWEKLCRDAVTGNLVHGVLYGKAKRWWGVVRNGKKEPEQVEFDVMAESLDKKCLLVGECKWTTRENGKQLTAELLRKANLLPFAKNYAIVPVLFLKNAPEEDAGNALLPENVLELMRQMDNKVE</sequence>
<dbReference type="PANTHER" id="PTHR34704:SF1">
    <property type="entry name" value="ATPASE"/>
    <property type="match status" value="1"/>
</dbReference>
<dbReference type="SUPFAM" id="SSF52540">
    <property type="entry name" value="P-loop containing nucleoside triphosphate hydrolases"/>
    <property type="match status" value="1"/>
</dbReference>
<dbReference type="GO" id="GO:0005524">
    <property type="term" value="F:ATP binding"/>
    <property type="evidence" value="ECO:0007669"/>
    <property type="project" value="UniProtKB-KW"/>
</dbReference>
<dbReference type="InterPro" id="IPR005471">
    <property type="entry name" value="Tscrpt_reg_IclR_N"/>
</dbReference>